<dbReference type="InterPro" id="IPR050250">
    <property type="entry name" value="Macrolide_Exporter_MacB"/>
</dbReference>
<evidence type="ECO:0000256" key="3">
    <source>
        <dbReference type="ARBA" id="ARBA00022692"/>
    </source>
</evidence>
<feature type="transmembrane region" description="Helical" evidence="7">
    <location>
        <begin position="250"/>
        <end position="270"/>
    </location>
</feature>
<dbReference type="Pfam" id="PF02687">
    <property type="entry name" value="FtsX"/>
    <property type="match status" value="1"/>
</dbReference>
<evidence type="ECO:0000256" key="7">
    <source>
        <dbReference type="SAM" id="Phobius"/>
    </source>
</evidence>
<feature type="transmembrane region" description="Helical" evidence="7">
    <location>
        <begin position="338"/>
        <end position="359"/>
    </location>
</feature>
<evidence type="ECO:0000259" key="9">
    <source>
        <dbReference type="Pfam" id="PF12704"/>
    </source>
</evidence>
<name>A0A939EKX2_9HYPH</name>
<dbReference type="PANTHER" id="PTHR30572:SF4">
    <property type="entry name" value="ABC TRANSPORTER PERMEASE YTRF"/>
    <property type="match status" value="1"/>
</dbReference>
<dbReference type="PANTHER" id="PTHR30572">
    <property type="entry name" value="MEMBRANE COMPONENT OF TRANSPORTER-RELATED"/>
    <property type="match status" value="1"/>
</dbReference>
<feature type="domain" description="ABC3 transporter permease C-terminal" evidence="8">
    <location>
        <begin position="249"/>
        <end position="366"/>
    </location>
</feature>
<comment type="similarity">
    <text evidence="6">Belongs to the ABC-4 integral membrane protein family.</text>
</comment>
<evidence type="ECO:0000256" key="6">
    <source>
        <dbReference type="ARBA" id="ARBA00038076"/>
    </source>
</evidence>
<dbReference type="AlphaFoldDB" id="A0A939EKX2"/>
<evidence type="ECO:0000313" key="11">
    <source>
        <dbReference type="Proteomes" id="UP000664096"/>
    </source>
</evidence>
<keyword evidence="4 7" id="KW-1133">Transmembrane helix</keyword>
<dbReference type="GO" id="GO:0005886">
    <property type="term" value="C:plasma membrane"/>
    <property type="evidence" value="ECO:0007669"/>
    <property type="project" value="UniProtKB-SubCell"/>
</dbReference>
<feature type="domain" description="MacB-like periplasmic core" evidence="9">
    <location>
        <begin position="18"/>
        <end position="216"/>
    </location>
</feature>
<dbReference type="InterPro" id="IPR025857">
    <property type="entry name" value="MacB_PCD"/>
</dbReference>
<comment type="caution">
    <text evidence="10">The sequence shown here is derived from an EMBL/GenBank/DDBJ whole genome shotgun (WGS) entry which is preliminary data.</text>
</comment>
<evidence type="ECO:0000256" key="1">
    <source>
        <dbReference type="ARBA" id="ARBA00004651"/>
    </source>
</evidence>
<feature type="transmembrane region" description="Helical" evidence="7">
    <location>
        <begin position="290"/>
        <end position="318"/>
    </location>
</feature>
<evidence type="ECO:0000259" key="8">
    <source>
        <dbReference type="Pfam" id="PF02687"/>
    </source>
</evidence>
<keyword evidence="5 7" id="KW-0472">Membrane</keyword>
<dbReference type="InterPro" id="IPR003838">
    <property type="entry name" value="ABC3_permease_C"/>
</dbReference>
<protein>
    <submittedName>
        <fullName evidence="10">ABC transporter permease</fullName>
    </submittedName>
</protein>
<evidence type="ECO:0000313" key="10">
    <source>
        <dbReference type="EMBL" id="MBN9673629.1"/>
    </source>
</evidence>
<sequence>MTFSSIAYANLRSHAVRTLATLFSVLLAVASFVALIGLARGVEQSLLSALNQRQTDVVITEKGAVDLISSIVDEDLAERIEAFDGVSDAAAELTRMTSLDNGGSAVVVAWHPGAYPWRALTLSQGALPDERAGEAAVVGEAFANRYGLEVGDALRLFHTDFEILGIADSESLLTRNLVMLPLATAQRLTFREGQATAINVRLDPALSQAGKTAAIERLKTGFSEYAVEDIQALATGHTFARIADVLSRSIAVVALLSAVFAIFNTMSTAVRERRGEIAIMNAVGWSRQQIVLLILLEAAVLSGAGGLLGCAAGAGVAHAVAGWDAVSGIVDPAISPRLLAEGLLISIFMGLAGALLPALQTTSLSPASVLRGK</sequence>
<evidence type="ECO:0000256" key="4">
    <source>
        <dbReference type="ARBA" id="ARBA00022989"/>
    </source>
</evidence>
<evidence type="ECO:0000256" key="2">
    <source>
        <dbReference type="ARBA" id="ARBA00022475"/>
    </source>
</evidence>
<evidence type="ECO:0000256" key="5">
    <source>
        <dbReference type="ARBA" id="ARBA00023136"/>
    </source>
</evidence>
<dbReference type="RefSeq" id="WP_207143584.1">
    <property type="nucleotide sequence ID" value="NZ_JAEKJZ010000007.1"/>
</dbReference>
<dbReference type="Pfam" id="PF12704">
    <property type="entry name" value="MacB_PCD"/>
    <property type="match status" value="1"/>
</dbReference>
<gene>
    <name evidence="10" type="ORF">JF539_24950</name>
</gene>
<reference evidence="10" key="1">
    <citation type="submission" date="2020-12" db="EMBL/GenBank/DDBJ databases">
        <title>Oil enriched cultivation method for isolating marine PHA-producing bacteria.</title>
        <authorList>
            <person name="Zheng W."/>
            <person name="Yu S."/>
            <person name="Huang Y."/>
        </authorList>
    </citation>
    <scope>NUCLEOTIDE SEQUENCE</scope>
    <source>
        <strain evidence="10">SY-2-12</strain>
    </source>
</reference>
<dbReference type="EMBL" id="JAEKJZ010000007">
    <property type="protein sequence ID" value="MBN9673629.1"/>
    <property type="molecule type" value="Genomic_DNA"/>
</dbReference>
<proteinExistence type="inferred from homology"/>
<organism evidence="10 11">
    <name type="scientific">Roseibium aggregatum</name>
    <dbReference type="NCBI Taxonomy" id="187304"/>
    <lineage>
        <taxon>Bacteria</taxon>
        <taxon>Pseudomonadati</taxon>
        <taxon>Pseudomonadota</taxon>
        <taxon>Alphaproteobacteria</taxon>
        <taxon>Hyphomicrobiales</taxon>
        <taxon>Stappiaceae</taxon>
        <taxon>Roseibium</taxon>
    </lineage>
</organism>
<dbReference type="GO" id="GO:0022857">
    <property type="term" value="F:transmembrane transporter activity"/>
    <property type="evidence" value="ECO:0007669"/>
    <property type="project" value="TreeGrafter"/>
</dbReference>
<keyword evidence="2" id="KW-1003">Cell membrane</keyword>
<accession>A0A939EKX2</accession>
<dbReference type="Proteomes" id="UP000664096">
    <property type="component" value="Unassembled WGS sequence"/>
</dbReference>
<comment type="subcellular location">
    <subcellularLocation>
        <location evidence="1">Cell membrane</location>
        <topology evidence="1">Multi-pass membrane protein</topology>
    </subcellularLocation>
</comment>
<keyword evidence="3 7" id="KW-0812">Transmembrane</keyword>